<reference evidence="3" key="2">
    <citation type="journal article" date="2015" name="Gigascience">
        <title>Reconstructing a comprehensive transcriptome assembly of a white-pupal translocated strain of the pest fruit fly Bactrocera cucurbitae.</title>
        <authorList>
            <person name="Sim S.B."/>
            <person name="Calla B."/>
            <person name="Hall B."/>
            <person name="DeRego T."/>
            <person name="Geib S.M."/>
        </authorList>
    </citation>
    <scope>NUCLEOTIDE SEQUENCE</scope>
</reference>
<dbReference type="PANTHER" id="PTHR13366:SF0">
    <property type="entry name" value="HEAT REPEAT-CONTAINING PROTEIN 6"/>
    <property type="match status" value="1"/>
</dbReference>
<dbReference type="Pfam" id="PF13251">
    <property type="entry name" value="DUF4042"/>
    <property type="match status" value="1"/>
</dbReference>
<gene>
    <name evidence="3" type="primary">heatr6</name>
    <name evidence="3" type="ORF">g.6662</name>
</gene>
<dbReference type="InterPro" id="IPR052107">
    <property type="entry name" value="HEAT6"/>
</dbReference>
<protein>
    <recommendedName>
        <fullName evidence="1">HEAT repeat-containing protein 6</fullName>
    </recommendedName>
</protein>
<dbReference type="InterPro" id="IPR011989">
    <property type="entry name" value="ARM-like"/>
</dbReference>
<evidence type="ECO:0000259" key="2">
    <source>
        <dbReference type="Pfam" id="PF13251"/>
    </source>
</evidence>
<dbReference type="SUPFAM" id="SSF48371">
    <property type="entry name" value="ARM repeat"/>
    <property type="match status" value="2"/>
</dbReference>
<name>A0A0A1WHT9_ZEUCU</name>
<dbReference type="EMBL" id="GBXI01016339">
    <property type="protein sequence ID" value="JAC97952.1"/>
    <property type="molecule type" value="Transcribed_RNA"/>
</dbReference>
<organism evidence="3">
    <name type="scientific">Zeugodacus cucurbitae</name>
    <name type="common">Melon fruit fly</name>
    <name type="synonym">Bactrocera cucurbitae</name>
    <dbReference type="NCBI Taxonomy" id="28588"/>
    <lineage>
        <taxon>Eukaryota</taxon>
        <taxon>Metazoa</taxon>
        <taxon>Ecdysozoa</taxon>
        <taxon>Arthropoda</taxon>
        <taxon>Hexapoda</taxon>
        <taxon>Insecta</taxon>
        <taxon>Pterygota</taxon>
        <taxon>Neoptera</taxon>
        <taxon>Endopterygota</taxon>
        <taxon>Diptera</taxon>
        <taxon>Brachycera</taxon>
        <taxon>Muscomorpha</taxon>
        <taxon>Tephritoidea</taxon>
        <taxon>Tephritidae</taxon>
        <taxon>Zeugodacus</taxon>
        <taxon>Zeugodacus</taxon>
    </lineage>
</organism>
<dbReference type="Gene3D" id="1.25.10.10">
    <property type="entry name" value="Leucine-rich Repeat Variant"/>
    <property type="match status" value="2"/>
</dbReference>
<dbReference type="PANTHER" id="PTHR13366">
    <property type="entry name" value="MALARIA ANTIGEN-RELATED"/>
    <property type="match status" value="1"/>
</dbReference>
<dbReference type="InterPro" id="IPR016024">
    <property type="entry name" value="ARM-type_fold"/>
</dbReference>
<accession>A0A0A1WHT9</accession>
<proteinExistence type="predicted"/>
<feature type="domain" description="DUF4042" evidence="2">
    <location>
        <begin position="314"/>
        <end position="492"/>
    </location>
</feature>
<reference evidence="3" key="1">
    <citation type="submission" date="2014-11" db="EMBL/GenBank/DDBJ databases">
        <authorList>
            <person name="Geib S."/>
        </authorList>
    </citation>
    <scope>NUCLEOTIDE SEQUENCE</scope>
</reference>
<evidence type="ECO:0000313" key="3">
    <source>
        <dbReference type="EMBL" id="JAC97952.1"/>
    </source>
</evidence>
<dbReference type="AlphaFoldDB" id="A0A0A1WHT9"/>
<sequence length="1041" mass="118898">MQSNTVLKNMKMLSTSQIERAEFDDRILSILDMMTNVDIEDKMVVECIGELLNIEFPKSNAENDPRIKKFLSWLCQILWKNEFAEVLAIRVISKLIKYNSKYYIWTLDNVFCSQSPIYERILEDKTDVYLLSILECIDLIFDDLKMDAMTDEQKQSIRSVFTLLIRMQYSSNLNSLENPKIILYSLILLNKYISTCKKDIENHISELMGISLGFMQFGLNTKDISVVCPKLITPSYYVNNLSDEHETDEPNIHQKVGGKLAKQKRHRGLKTKDIVNTVFETTNNKLGELDLEMTNINNMEKTQYEAFKNEISSKIRLASITLFGEITLSVKRCILYTYWQSIFPYDGVDNVYIRGDILFVCQNDDSSKCRSAILNVCSDVLLKLKSLYSQAEFKDRSAAFLPFSHMLGLSIITTYKSLLEIIDNEKSLPVLIQALKCLAALAEVTPFAKLESDIVFKFLNTVKNLVNHSDFTIQISAISVLEVLLMDTEMPSEIAEALGTSNECIKRSATNENIVNIGSAKKFNMEFLFNRAKNVSYKYNFESSWLILKIISNLENNPIQDSSLCRKIKTPCSLRIKSLHILTAMAIHFELFLKDNLEKITAVMEDTIHDGQVEVRLCGSKFLDACVYQMNLFLQNNCNNDNICSFKCFWIRILSIITNQMSREKESTAVKIALCDAISNIGPVIFENLPESIRITILSFLSGLSCDSTEDVLVRATVVRALSVFVTFPSMRVNLVFIENTAELILRLAGEGNMIVRIKVIWSMGNVSDALLENITDNANERISDEILWKLIQYSTQACNDCDKVRCNAVRTLGNLLRLLTEKHFQHISERTVIKSAITKLIDGIRSSGTAKVKWNSCYAVGNVLQNERIFLYSSRHKDLTWHAPLFSALCHVIYNHPNYKVKINATTALIHIRKREHFGEHYSNIWSAVLDAIEQSNNLINFYEYNHRDQLQEQMCFLICHVIKLATLQDITILSRILLEKLEVLKNTWIRVLRRLIPGKAAPLLSCSTHLNDLLKSSSELSSEQKNAILLIVDAIPTSY</sequence>
<evidence type="ECO:0000256" key="1">
    <source>
        <dbReference type="ARBA" id="ARBA00015263"/>
    </source>
</evidence>
<dbReference type="InterPro" id="IPR025283">
    <property type="entry name" value="DUF4042"/>
</dbReference>